<comment type="catalytic activity">
    <reaction evidence="1">
        <text>Exolytic cleavage of the (1-&gt;4)-beta-glycosidic linkage between N-acetylmuramic acid (MurNAc) and N-acetylglucosamine (GlcNAc) residues in peptidoglycan, from either the reducing or the non-reducing ends of the peptidoglycan chains, with concomitant formation of a 1,6-anhydrobond in the MurNAc residue.</text>
        <dbReference type="EC" id="4.2.2.n1"/>
    </reaction>
</comment>
<organism evidence="7 8">
    <name type="scientific">Aromatoleum aromaticum (strain DSM 19018 / LMG 30748 / EbN1)</name>
    <name type="common">Azoarcus sp. (strain EbN1)</name>
    <dbReference type="NCBI Taxonomy" id="76114"/>
    <lineage>
        <taxon>Bacteria</taxon>
        <taxon>Pseudomonadati</taxon>
        <taxon>Pseudomonadota</taxon>
        <taxon>Betaproteobacteria</taxon>
        <taxon>Rhodocyclales</taxon>
        <taxon>Rhodocyclaceae</taxon>
        <taxon>Aromatoleum</taxon>
    </lineage>
</organism>
<dbReference type="Gene3D" id="2.40.40.10">
    <property type="entry name" value="RlpA-like domain"/>
    <property type="match status" value="1"/>
</dbReference>
<dbReference type="GO" id="GO:0071555">
    <property type="term" value="P:cell wall organization"/>
    <property type="evidence" value="ECO:0007669"/>
    <property type="project" value="UniProtKB-KW"/>
</dbReference>
<keyword evidence="4" id="KW-0961">Cell wall biogenesis/degradation</keyword>
<proteinExistence type="predicted"/>
<dbReference type="InterPro" id="IPR036908">
    <property type="entry name" value="RlpA-like_sf"/>
</dbReference>
<sequence length="471" mass="51233">MRFGQVAQTMMSNSASATPASRKITHILLSCSNQVVGPVYSPARPQVYLIPPMKPRASLSPIRALLAVAMLGLLSACGTRPPSMTTSSATAPVVRACPPAQACPACQACPGGVPAAVLPPPAPADPLQRIDWSELPGWGEDDHARAWPALRESCNAIARQPQWQATCEAARALGDAPTAALVRRFLEAHLEPWAIVNPDGTREGLITGYYEPLIRGSRTRSERYPWPVHGVPSDMLTVDFGNLYPDLKNLRLRGRIVGNKVVPYWTRADIERMQDRAPAPTLLWASDPIDLFFLQVQGSGRVELPDGTKVRIGYADQNGHPYQSIGRWLVAQGELPIEKASMEGIKTWAHANPQRLSEMLNTNPSYVFFRELPARGGGPIGALGVPLTDERSIAVDPRTVPLGAPVYLSTTWPLSDRPLQRLMFAQDTGGAIKGAVRADFFWGFGSEAGVQAGRMRQQGQLWVLLPRSSRP</sequence>
<keyword evidence="7" id="KW-0326">Glycosidase</keyword>
<dbReference type="GO" id="GO:0019867">
    <property type="term" value="C:outer membrane"/>
    <property type="evidence" value="ECO:0007669"/>
    <property type="project" value="InterPro"/>
</dbReference>
<dbReference type="Pfam" id="PF03562">
    <property type="entry name" value="MltA"/>
    <property type="match status" value="1"/>
</dbReference>
<reference evidence="7 8" key="1">
    <citation type="journal article" date="2005" name="Arch. Microbiol.">
        <title>The genome sequence of an anaerobic aromatic-degrading denitrifying bacterium, strain EbN1.</title>
        <authorList>
            <person name="Rabus R."/>
            <person name="Kube M."/>
            <person name="Heider J."/>
            <person name="Beck A."/>
            <person name="Heitmann K."/>
            <person name="Widdel F."/>
            <person name="Reinhardt R."/>
        </authorList>
    </citation>
    <scope>NUCLEOTIDE SEQUENCE [LARGE SCALE GENOMIC DNA]</scope>
    <source>
        <strain evidence="7 8">EbN1</strain>
    </source>
</reference>
<dbReference type="PANTHER" id="PTHR30124">
    <property type="entry name" value="MEMBRANE-BOUND LYTIC MUREIN TRANSGLYCOSYLASE A"/>
    <property type="match status" value="1"/>
</dbReference>
<evidence type="ECO:0000256" key="3">
    <source>
        <dbReference type="ARBA" id="ARBA00023239"/>
    </source>
</evidence>
<protein>
    <recommendedName>
        <fullName evidence="2">peptidoglycan lytic exotransglycosylase</fullName>
        <ecNumber evidence="2">4.2.2.n1</ecNumber>
    </recommendedName>
    <alternativeName>
        <fullName evidence="5">Murein hydrolase A</fullName>
    </alternativeName>
</protein>
<dbReference type="GO" id="GO:0008933">
    <property type="term" value="F:peptidoglycan lytic transglycosylase activity"/>
    <property type="evidence" value="ECO:0007669"/>
    <property type="project" value="TreeGrafter"/>
</dbReference>
<feature type="domain" description="Lytic transglycosylase MltA" evidence="6">
    <location>
        <begin position="213"/>
        <end position="370"/>
    </location>
</feature>
<evidence type="ECO:0000313" key="7">
    <source>
        <dbReference type="EMBL" id="CAI08446.1"/>
    </source>
</evidence>
<evidence type="ECO:0000256" key="5">
    <source>
        <dbReference type="ARBA" id="ARBA00030918"/>
    </source>
</evidence>
<evidence type="ECO:0000256" key="4">
    <source>
        <dbReference type="ARBA" id="ARBA00023316"/>
    </source>
</evidence>
<dbReference type="InterPro" id="IPR005300">
    <property type="entry name" value="MltA_B"/>
</dbReference>
<dbReference type="eggNOG" id="COG2821">
    <property type="taxonomic scope" value="Bacteria"/>
</dbReference>
<gene>
    <name evidence="7" type="primary">mltA</name>
    <name evidence="7" type="ORF">ebA4100</name>
</gene>
<dbReference type="GO" id="GO:0009253">
    <property type="term" value="P:peptidoglycan catabolic process"/>
    <property type="evidence" value="ECO:0007669"/>
    <property type="project" value="TreeGrafter"/>
</dbReference>
<evidence type="ECO:0000313" key="8">
    <source>
        <dbReference type="Proteomes" id="UP000006552"/>
    </source>
</evidence>
<dbReference type="KEGG" id="eba:ebA4100"/>
<dbReference type="HOGENOM" id="CLU_037751_0_0_4"/>
<keyword evidence="3" id="KW-0456">Lyase</keyword>
<dbReference type="InterPro" id="IPR026044">
    <property type="entry name" value="MltA"/>
</dbReference>
<dbReference type="SUPFAM" id="SSF50685">
    <property type="entry name" value="Barwin-like endoglucanases"/>
    <property type="match status" value="1"/>
</dbReference>
<evidence type="ECO:0000256" key="2">
    <source>
        <dbReference type="ARBA" id="ARBA00012587"/>
    </source>
</evidence>
<dbReference type="SMART" id="SM00925">
    <property type="entry name" value="MltA"/>
    <property type="match status" value="1"/>
</dbReference>
<dbReference type="EMBL" id="CR555306">
    <property type="protein sequence ID" value="CAI08446.1"/>
    <property type="molecule type" value="Genomic_DNA"/>
</dbReference>
<name>Q5P2L8_AROAE</name>
<dbReference type="InterPro" id="IPR010611">
    <property type="entry name" value="3D_dom"/>
</dbReference>
<evidence type="ECO:0000256" key="1">
    <source>
        <dbReference type="ARBA" id="ARBA00001420"/>
    </source>
</evidence>
<dbReference type="GO" id="GO:0009254">
    <property type="term" value="P:peptidoglycan turnover"/>
    <property type="evidence" value="ECO:0007669"/>
    <property type="project" value="InterPro"/>
</dbReference>
<keyword evidence="8" id="KW-1185">Reference proteome</keyword>
<dbReference type="STRING" id="76114.ebA4100"/>
<dbReference type="AlphaFoldDB" id="Q5P2L8"/>
<dbReference type="GO" id="GO:0004553">
    <property type="term" value="F:hydrolase activity, hydrolyzing O-glycosyl compounds"/>
    <property type="evidence" value="ECO:0007669"/>
    <property type="project" value="InterPro"/>
</dbReference>
<evidence type="ECO:0000259" key="6">
    <source>
        <dbReference type="SMART" id="SM00925"/>
    </source>
</evidence>
<dbReference type="CDD" id="cd14485">
    <property type="entry name" value="mltA_like_LT_A"/>
    <property type="match status" value="1"/>
</dbReference>
<accession>Q5P2L8</accession>
<dbReference type="PIRSF" id="PIRSF019422">
    <property type="entry name" value="MltA"/>
    <property type="match status" value="1"/>
</dbReference>
<dbReference type="Pfam" id="PF06725">
    <property type="entry name" value="3D"/>
    <property type="match status" value="1"/>
</dbReference>
<dbReference type="Gene3D" id="2.40.240.50">
    <property type="entry name" value="Barwin-like endoglucanases"/>
    <property type="match status" value="1"/>
</dbReference>
<dbReference type="PANTHER" id="PTHR30124:SF0">
    <property type="entry name" value="MEMBRANE-BOUND LYTIC MUREIN TRANSGLYCOSYLASE A"/>
    <property type="match status" value="1"/>
</dbReference>
<dbReference type="EC" id="4.2.2.n1" evidence="2"/>
<dbReference type="CAZy" id="GH102">
    <property type="family name" value="Glycoside Hydrolase Family 102"/>
</dbReference>
<keyword evidence="7" id="KW-0378">Hydrolase</keyword>
<dbReference type="Proteomes" id="UP000006552">
    <property type="component" value="Chromosome"/>
</dbReference>
<dbReference type="CDD" id="cd14668">
    <property type="entry name" value="mlta_B"/>
    <property type="match status" value="1"/>
</dbReference>